<keyword evidence="2" id="KW-1185">Reference proteome</keyword>
<sequence>MADFEDCVPFLRELVERIRSLTISNNGSFKSYSRDNSEEGLTAKEAVNLNEFEKYPISVLPLLQIATEYEILSSDLPTTLLSFLRSQSPCLVRLTLSKVFGSATGILVRKLVKALELIECLPMLICQLESFHNVFITCNLQIKPELYHCMKSTKQNLGSLQFGLLHLKVNDQSKQTNSQDEIDFTSVESNKQDLVSTYQANAHLLARVGQLEKCDEEPSLSMFTETFRMDVFAWLGSNGARGARRNISGPIEMLSQANYPMQPDFAHPLRLHGLVRIACSDEIITRQAPLILSLLLERPSSLIHNSKQELTCLTLTKNEVVTPPLDGVESCNLVTVENRATSSNTTDENLFLMADNPFCHVSDIHAHAFNSVSGIAESNLLDSCTEAFWRGLTTVSLLPRKIRLPSPWFTYFTPSLPPHLCHSRRYSPSPASE</sequence>
<gene>
    <name evidence="1" type="ORF">PXEA_LOCUS25978</name>
</gene>
<comment type="caution">
    <text evidence="1">The sequence shown here is derived from an EMBL/GenBank/DDBJ whole genome shotgun (WGS) entry which is preliminary data.</text>
</comment>
<organism evidence="1 2">
    <name type="scientific">Protopolystoma xenopodis</name>
    <dbReference type="NCBI Taxonomy" id="117903"/>
    <lineage>
        <taxon>Eukaryota</taxon>
        <taxon>Metazoa</taxon>
        <taxon>Spiralia</taxon>
        <taxon>Lophotrochozoa</taxon>
        <taxon>Platyhelminthes</taxon>
        <taxon>Monogenea</taxon>
        <taxon>Polyopisthocotylea</taxon>
        <taxon>Polystomatidea</taxon>
        <taxon>Polystomatidae</taxon>
        <taxon>Protopolystoma</taxon>
    </lineage>
</organism>
<name>A0A3S5BNX9_9PLAT</name>
<accession>A0A3S5BNX9</accession>
<evidence type="ECO:0000313" key="1">
    <source>
        <dbReference type="EMBL" id="VEL32538.1"/>
    </source>
</evidence>
<proteinExistence type="predicted"/>
<dbReference type="AlphaFoldDB" id="A0A3S5BNX9"/>
<evidence type="ECO:0000313" key="2">
    <source>
        <dbReference type="Proteomes" id="UP000784294"/>
    </source>
</evidence>
<dbReference type="EMBL" id="CAAALY010244309">
    <property type="protein sequence ID" value="VEL32538.1"/>
    <property type="molecule type" value="Genomic_DNA"/>
</dbReference>
<reference evidence="1" key="1">
    <citation type="submission" date="2018-11" db="EMBL/GenBank/DDBJ databases">
        <authorList>
            <consortium name="Pathogen Informatics"/>
        </authorList>
    </citation>
    <scope>NUCLEOTIDE SEQUENCE</scope>
</reference>
<dbReference type="Proteomes" id="UP000784294">
    <property type="component" value="Unassembled WGS sequence"/>
</dbReference>
<protein>
    <submittedName>
        <fullName evidence="1">Uncharacterized protein</fullName>
    </submittedName>
</protein>